<evidence type="ECO:0000313" key="2">
    <source>
        <dbReference type="Proteomes" id="UP000789860"/>
    </source>
</evidence>
<gene>
    <name evidence="1" type="ORF">SCALOS_LOCUS6319</name>
</gene>
<proteinExistence type="predicted"/>
<dbReference type="Proteomes" id="UP000789860">
    <property type="component" value="Unassembled WGS sequence"/>
</dbReference>
<keyword evidence="2" id="KW-1185">Reference proteome</keyword>
<feature type="non-terminal residue" evidence="1">
    <location>
        <position position="1"/>
    </location>
</feature>
<organism evidence="1 2">
    <name type="scientific">Scutellospora calospora</name>
    <dbReference type="NCBI Taxonomy" id="85575"/>
    <lineage>
        <taxon>Eukaryota</taxon>
        <taxon>Fungi</taxon>
        <taxon>Fungi incertae sedis</taxon>
        <taxon>Mucoromycota</taxon>
        <taxon>Glomeromycotina</taxon>
        <taxon>Glomeromycetes</taxon>
        <taxon>Diversisporales</taxon>
        <taxon>Gigasporaceae</taxon>
        <taxon>Scutellospora</taxon>
    </lineage>
</organism>
<reference evidence="1" key="1">
    <citation type="submission" date="2021-06" db="EMBL/GenBank/DDBJ databases">
        <authorList>
            <person name="Kallberg Y."/>
            <person name="Tangrot J."/>
            <person name="Rosling A."/>
        </authorList>
    </citation>
    <scope>NUCLEOTIDE SEQUENCE</scope>
    <source>
        <strain evidence="1">AU212A</strain>
    </source>
</reference>
<dbReference type="EMBL" id="CAJVPM010011831">
    <property type="protein sequence ID" value="CAG8584039.1"/>
    <property type="molecule type" value="Genomic_DNA"/>
</dbReference>
<protein>
    <submittedName>
        <fullName evidence="1">9716_t:CDS:1</fullName>
    </submittedName>
</protein>
<evidence type="ECO:0000313" key="1">
    <source>
        <dbReference type="EMBL" id="CAG8584039.1"/>
    </source>
</evidence>
<comment type="caution">
    <text evidence="1">The sequence shown here is derived from an EMBL/GenBank/DDBJ whole genome shotgun (WGS) entry which is preliminary data.</text>
</comment>
<accession>A0ACA9MDW6</accession>
<name>A0ACA9MDW6_9GLOM</name>
<feature type="non-terminal residue" evidence="1">
    <location>
        <position position="144"/>
    </location>
</feature>
<sequence length="144" mass="16780">NVPLRSDESLDILEILKLAVCTFDQNAITLGSTRSYKSSNYLRVETKCNEKVPREMASQAALLELIATGSIPKLKKHFEQIFKYADQLFPQEVWVVHFSREDSIVLDSYWPSDELQKRGLNVVHFWHDKEFKNVRMSSRFRDAT</sequence>